<dbReference type="Pfam" id="PF01138">
    <property type="entry name" value="RNase_PH"/>
    <property type="match status" value="2"/>
</dbReference>
<dbReference type="InterPro" id="IPR001247">
    <property type="entry name" value="ExoRNase_PH_dom1"/>
</dbReference>
<dbReference type="EMBL" id="BEYU01000019">
    <property type="protein sequence ID" value="GBG26291.1"/>
    <property type="molecule type" value="Genomic_DNA"/>
</dbReference>
<proteinExistence type="predicted"/>
<dbReference type="GO" id="GO:0005829">
    <property type="term" value="C:cytosol"/>
    <property type="evidence" value="ECO:0007669"/>
    <property type="project" value="TreeGrafter"/>
</dbReference>
<name>A0A2R5GDL9_9STRA</name>
<feature type="compositionally biased region" description="Basic and acidic residues" evidence="2">
    <location>
        <begin position="215"/>
        <end position="231"/>
    </location>
</feature>
<dbReference type="PANTHER" id="PTHR11252:SF0">
    <property type="entry name" value="POLYRIBONUCLEOTIDE NUCLEOTIDYLTRANSFERASE 1, MITOCHONDRIAL"/>
    <property type="match status" value="1"/>
</dbReference>
<dbReference type="GO" id="GO:0003723">
    <property type="term" value="F:RNA binding"/>
    <property type="evidence" value="ECO:0007669"/>
    <property type="project" value="UniProtKB-KW"/>
</dbReference>
<reference evidence="4 5" key="1">
    <citation type="submission" date="2017-12" db="EMBL/GenBank/DDBJ databases">
        <title>Sequencing, de novo assembly and annotation of complete genome of a new Thraustochytrid species, strain FCC1311.</title>
        <authorList>
            <person name="Sedici K."/>
            <person name="Godart F."/>
            <person name="Aiese Cigliano R."/>
            <person name="Sanseverino W."/>
            <person name="Barakat M."/>
            <person name="Ortet P."/>
            <person name="Marechal E."/>
            <person name="Cagnac O."/>
            <person name="Amato A."/>
        </authorList>
    </citation>
    <scope>NUCLEOTIDE SEQUENCE [LARGE SCALE GENOMIC DNA]</scope>
</reference>
<dbReference type="InParanoid" id="A0A2R5GDL9"/>
<sequence length="725" mass="77032">MLASAVALAAAATASVRVRPGLARRLASTASSVAADGSVHVCASATPGGGGTAPLELRALQPALGARATGAVVAQQGDTIVHATCVVDEAPEEAVDFAPITVVYREKAFAAGKIARTFTRREFAGKENEILAARAIDRSLRPLFPEGLQNAVQIICTVWAADGRHDPEILAINAASAATALAKIPWDGPLGAARVTSLTDPSQRLLMEVENGAESDTRRPEQGAGDSLDRESTEICINSASPEHQDAARSWLNLTVAGTGASDKVVMLEGSARELSPEAMVAAVDYAQPEIQASVAAQMALVETVADAAPSARQEKFKVTSLNPSQEMRDLARKIAEELVHVIFTVPHKTKQERGKAQVAFWKVASERLKAVCASADFADAGDESMQNIALHDVLRDGIARAALGKTHGRPLRIDGRGTMELRPIDADVDVLPSAHGSAVFSRGGTQVVCTATVGPAKLQKAMHPTLGESRRTRAMLQYDFPPYSVNRTGRTSGMNRRMVGHGNLAERGVLPILAPVLHGEETYPFAIHIGSEVTSSDGSSSMATTSGASLALMDAGVPITRPAVGVSVGLFVDPDDASSFCTPVDILGLEDHFGGMDFKVCGTAQGLTALQVDIKRSFITKDMLRMALCRGHEAHIDLIDAMCSSAGMREPRPALKSNHWSIDRVHYPQDVLSHQDIDTLRDIEDSTDVYLELDEAARALTIFAPTHQRSASVRRILERKGFVA</sequence>
<evidence type="ECO:0000256" key="1">
    <source>
        <dbReference type="ARBA" id="ARBA00022884"/>
    </source>
</evidence>
<dbReference type="PANTHER" id="PTHR11252">
    <property type="entry name" value="POLYRIBONUCLEOTIDE NUCLEOTIDYLTRANSFERASE"/>
    <property type="match status" value="1"/>
</dbReference>
<dbReference type="GO" id="GO:0000175">
    <property type="term" value="F:3'-5'-RNA exonuclease activity"/>
    <property type="evidence" value="ECO:0007669"/>
    <property type="project" value="TreeGrafter"/>
</dbReference>
<keyword evidence="1" id="KW-0694">RNA-binding</keyword>
<keyword evidence="4" id="KW-0808">Transferase</keyword>
<feature type="domain" description="Exoribonuclease phosphorolytic" evidence="3">
    <location>
        <begin position="57"/>
        <end position="185"/>
    </location>
</feature>
<dbReference type="GO" id="GO:0005739">
    <property type="term" value="C:mitochondrion"/>
    <property type="evidence" value="ECO:0007669"/>
    <property type="project" value="TreeGrafter"/>
</dbReference>
<dbReference type="Gene3D" id="3.30.230.70">
    <property type="entry name" value="GHMP Kinase, N-terminal domain"/>
    <property type="match status" value="2"/>
</dbReference>
<keyword evidence="5" id="KW-1185">Reference proteome</keyword>
<dbReference type="SUPFAM" id="SSF55666">
    <property type="entry name" value="Ribonuclease PH domain 2-like"/>
    <property type="match status" value="2"/>
</dbReference>
<protein>
    <submittedName>
        <fullName evidence="4">Polyribonucleotide nucleotidyltransferase 1, mitochondrial</fullName>
    </submittedName>
</protein>
<dbReference type="InterPro" id="IPR027408">
    <property type="entry name" value="PNPase/RNase_PH_dom_sf"/>
</dbReference>
<comment type="caution">
    <text evidence="4">The sequence shown here is derived from an EMBL/GenBank/DDBJ whole genome shotgun (WGS) entry which is preliminary data.</text>
</comment>
<dbReference type="AlphaFoldDB" id="A0A2R5GDL9"/>
<evidence type="ECO:0000259" key="3">
    <source>
        <dbReference type="Pfam" id="PF01138"/>
    </source>
</evidence>
<dbReference type="Proteomes" id="UP000241890">
    <property type="component" value="Unassembled WGS sequence"/>
</dbReference>
<dbReference type="InterPro" id="IPR036345">
    <property type="entry name" value="ExoRNase_PH_dom2_sf"/>
</dbReference>
<dbReference type="InterPro" id="IPR020568">
    <property type="entry name" value="Ribosomal_Su5_D2-typ_SF"/>
</dbReference>
<evidence type="ECO:0000313" key="5">
    <source>
        <dbReference type="Proteomes" id="UP000241890"/>
    </source>
</evidence>
<dbReference type="GO" id="GO:0004654">
    <property type="term" value="F:polyribonucleotide nucleotidyltransferase activity"/>
    <property type="evidence" value="ECO:0007669"/>
    <property type="project" value="InterPro"/>
</dbReference>
<gene>
    <name evidence="4" type="ORF">FCC1311_025122</name>
</gene>
<evidence type="ECO:0000256" key="2">
    <source>
        <dbReference type="SAM" id="MobiDB-lite"/>
    </source>
</evidence>
<evidence type="ECO:0000313" key="4">
    <source>
        <dbReference type="EMBL" id="GBG26291.1"/>
    </source>
</evidence>
<dbReference type="GO" id="GO:0000958">
    <property type="term" value="P:mitochondrial mRNA catabolic process"/>
    <property type="evidence" value="ECO:0007669"/>
    <property type="project" value="TreeGrafter"/>
</dbReference>
<dbReference type="OrthoDB" id="437922at2759"/>
<accession>A0A2R5GDL9</accession>
<dbReference type="GO" id="GO:0000965">
    <property type="term" value="P:mitochondrial RNA 3'-end processing"/>
    <property type="evidence" value="ECO:0007669"/>
    <property type="project" value="TreeGrafter"/>
</dbReference>
<feature type="domain" description="Exoribonuclease phosphorolytic" evidence="3">
    <location>
        <begin position="421"/>
        <end position="559"/>
    </location>
</feature>
<organism evidence="4 5">
    <name type="scientific">Hondaea fermentalgiana</name>
    <dbReference type="NCBI Taxonomy" id="2315210"/>
    <lineage>
        <taxon>Eukaryota</taxon>
        <taxon>Sar</taxon>
        <taxon>Stramenopiles</taxon>
        <taxon>Bigyra</taxon>
        <taxon>Labyrinthulomycetes</taxon>
        <taxon>Thraustochytrida</taxon>
        <taxon>Thraustochytriidae</taxon>
        <taxon>Hondaea</taxon>
    </lineage>
</organism>
<dbReference type="InterPro" id="IPR012162">
    <property type="entry name" value="PNPase"/>
</dbReference>
<dbReference type="SUPFAM" id="SSF54211">
    <property type="entry name" value="Ribosomal protein S5 domain 2-like"/>
    <property type="match status" value="2"/>
</dbReference>
<feature type="region of interest" description="Disordered" evidence="2">
    <location>
        <begin position="209"/>
        <end position="231"/>
    </location>
</feature>